<dbReference type="InterPro" id="IPR017451">
    <property type="entry name" value="F-box-assoc_interact_dom"/>
</dbReference>
<dbReference type="Pfam" id="PF24750">
    <property type="entry name" value="b-prop_At3g26010-like"/>
    <property type="match status" value="1"/>
</dbReference>
<proteinExistence type="predicted"/>
<dbReference type="NCBIfam" id="TIGR01640">
    <property type="entry name" value="F_box_assoc_1"/>
    <property type="match status" value="1"/>
</dbReference>
<dbReference type="Pfam" id="PF00646">
    <property type="entry name" value="F-box"/>
    <property type="match status" value="1"/>
</dbReference>
<evidence type="ECO:0000259" key="1">
    <source>
        <dbReference type="PROSITE" id="PS50181"/>
    </source>
</evidence>
<protein>
    <submittedName>
        <fullName evidence="2">F-box associated domain type 1</fullName>
    </submittedName>
</protein>
<reference evidence="2 3" key="1">
    <citation type="submission" date="2020-12" db="EMBL/GenBank/DDBJ databases">
        <title>Concerted genomic and epigenomic changes stabilize Arabidopsis allopolyploids.</title>
        <authorList>
            <person name="Chen Z."/>
        </authorList>
    </citation>
    <scope>NUCLEOTIDE SEQUENCE [LARGE SCALE GENOMIC DNA]</scope>
    <source>
        <strain evidence="2">Allo738</strain>
        <tissue evidence="2">Leaf</tissue>
    </source>
</reference>
<gene>
    <name evidence="2" type="ORF">ISN45_At01g062140</name>
</gene>
<dbReference type="Proteomes" id="UP000694240">
    <property type="component" value="Chromosome 1"/>
</dbReference>
<evidence type="ECO:0000313" key="2">
    <source>
        <dbReference type="EMBL" id="KAG7651334.1"/>
    </source>
</evidence>
<name>A0A8T2GWW8_9BRAS</name>
<keyword evidence="3" id="KW-1185">Reference proteome</keyword>
<comment type="caution">
    <text evidence="2">The sequence shown here is derived from an EMBL/GenBank/DDBJ whole genome shotgun (WGS) entry which is preliminary data.</text>
</comment>
<dbReference type="SMART" id="SM00256">
    <property type="entry name" value="FBOX"/>
    <property type="match status" value="1"/>
</dbReference>
<dbReference type="AlphaFoldDB" id="A0A8T2GWW8"/>
<dbReference type="PROSITE" id="PS50181">
    <property type="entry name" value="FBOX"/>
    <property type="match status" value="1"/>
</dbReference>
<dbReference type="InterPro" id="IPR001810">
    <property type="entry name" value="F-box_dom"/>
</dbReference>
<organism evidence="2 3">
    <name type="scientific">Arabidopsis thaliana x Arabidopsis arenosa</name>
    <dbReference type="NCBI Taxonomy" id="1240361"/>
    <lineage>
        <taxon>Eukaryota</taxon>
        <taxon>Viridiplantae</taxon>
        <taxon>Streptophyta</taxon>
        <taxon>Embryophyta</taxon>
        <taxon>Tracheophyta</taxon>
        <taxon>Spermatophyta</taxon>
        <taxon>Magnoliopsida</taxon>
        <taxon>eudicotyledons</taxon>
        <taxon>Gunneridae</taxon>
        <taxon>Pentapetalae</taxon>
        <taxon>rosids</taxon>
        <taxon>malvids</taxon>
        <taxon>Brassicales</taxon>
        <taxon>Brassicaceae</taxon>
        <taxon>Camelineae</taxon>
        <taxon>Arabidopsis</taxon>
    </lineage>
</organism>
<dbReference type="InterPro" id="IPR050796">
    <property type="entry name" value="SCF_F-box_component"/>
</dbReference>
<feature type="domain" description="F-box" evidence="1">
    <location>
        <begin position="8"/>
        <end position="55"/>
    </location>
</feature>
<sequence>MENDKHNNPKTIFIPDDIAEGIFHHLPITSLARFKVLSKKWTSMIESTYFSHKRLIRTGLPTPNMKFFHISQHFTANFVEEYSNSITFLLETFSRDDQNNRKTCLSSSSYYTFSGDPVDESQNKTIQVLGSCDGLVLLRIHDDFRSIYLINPTTKEHMKLSPEFMQWPFTLSYLTPAMANKPWRQLSQSVLDYDLSGGLVKRMPSLAGFGKDIVKKSYKAVLIYTRYEIHDHEFKAKVLSLDNGEQRDVGFYDIHHCIFCDEQTSVYANGSLFWLTLKKLSQTSYQLLAIDLHTEEFRWILLPECDTKYATNIEMWNLNERLCLSDVLESSNLVVWSLHQEYPTEKWEKIYSIKIEVIRTNQLHEKFWMFGLAAAYFSNIRNRQDQVSFFRQRTISYSPTMISPSNLML</sequence>
<evidence type="ECO:0000313" key="3">
    <source>
        <dbReference type="Proteomes" id="UP000694240"/>
    </source>
</evidence>
<dbReference type="EMBL" id="JAEFBK010000001">
    <property type="protein sequence ID" value="KAG7651334.1"/>
    <property type="molecule type" value="Genomic_DNA"/>
</dbReference>
<dbReference type="PANTHER" id="PTHR31672">
    <property type="entry name" value="BNACNNG10540D PROTEIN"/>
    <property type="match status" value="1"/>
</dbReference>
<dbReference type="PANTHER" id="PTHR31672:SF13">
    <property type="entry name" value="F-BOX PROTEIN CPR30-LIKE"/>
    <property type="match status" value="1"/>
</dbReference>
<accession>A0A8T2GWW8</accession>
<dbReference type="InterPro" id="IPR056592">
    <property type="entry name" value="Beta-prop_At3g26010-like"/>
</dbReference>